<proteinExistence type="predicted"/>
<dbReference type="OrthoDB" id="210936at2"/>
<keyword evidence="2" id="KW-0732">Signal</keyword>
<feature type="chain" id="PRO_5011509932" evidence="2">
    <location>
        <begin position="20"/>
        <end position="356"/>
    </location>
</feature>
<dbReference type="AlphaFoldDB" id="A0A1I3DHY0"/>
<dbReference type="PROSITE" id="PS51257">
    <property type="entry name" value="PROKAR_LIPOPROTEIN"/>
    <property type="match status" value="1"/>
</dbReference>
<feature type="compositionally biased region" description="Polar residues" evidence="1">
    <location>
        <begin position="96"/>
        <end position="108"/>
    </location>
</feature>
<feature type="region of interest" description="Disordered" evidence="1">
    <location>
        <begin position="207"/>
        <end position="231"/>
    </location>
</feature>
<sequence length="356" mass="37061">MTRPLARLIAACASLGLLTGSGCYSMYSQPYGGGYSGYPSGTSYPAAQPYQAPIQTLTPGQSYVPGQSYQSIAPGSSTPTYQPPTSGGLQPIPENNAPTYTPNTTSPKTPDPYYPSTYNAPQTPSMSSIQPVGLNEPGPLSPPASGLREVRSQSPQSALSDAATWSEDAAAYKPVPAKAAAPATATAIPSIPATPAPIESFAAPKMGPPPARTDDPFGSAPGIPSAPPAALPAAAPAASLVEPASAAEPLWNTQTNKVVTADLSPFGHDPKFQWLRGVVSKEPQDGTWSIVYNDDPKADDKWAGHLSLSPNPQLDGLRDGDVVEVQGQIDDVVHDRLGKPIYSITGVRKVFQSEKK</sequence>
<gene>
    <name evidence="3" type="ORF">SAMN05421753_103250</name>
</gene>
<keyword evidence="4" id="KW-1185">Reference proteome</keyword>
<dbReference type="EMBL" id="FOQD01000003">
    <property type="protein sequence ID" value="SFH86335.1"/>
    <property type="molecule type" value="Genomic_DNA"/>
</dbReference>
<dbReference type="RefSeq" id="WP_092048270.1">
    <property type="nucleotide sequence ID" value="NZ_FOQD01000003.1"/>
</dbReference>
<protein>
    <submittedName>
        <fullName evidence="3">Uncharacterized protein</fullName>
    </submittedName>
</protein>
<feature type="compositionally biased region" description="Polar residues" evidence="1">
    <location>
        <begin position="63"/>
        <end position="88"/>
    </location>
</feature>
<feature type="region of interest" description="Disordered" evidence="1">
    <location>
        <begin position="63"/>
        <end position="165"/>
    </location>
</feature>
<evidence type="ECO:0000256" key="1">
    <source>
        <dbReference type="SAM" id="MobiDB-lite"/>
    </source>
</evidence>
<dbReference type="Proteomes" id="UP000199518">
    <property type="component" value="Unassembled WGS sequence"/>
</dbReference>
<accession>A0A1I3DHY0</accession>
<reference evidence="4" key="1">
    <citation type="submission" date="2016-10" db="EMBL/GenBank/DDBJ databases">
        <authorList>
            <person name="Varghese N."/>
            <person name="Submissions S."/>
        </authorList>
    </citation>
    <scope>NUCLEOTIDE SEQUENCE [LARGE SCALE GENOMIC DNA]</scope>
    <source>
        <strain evidence="4">DSM 26348</strain>
    </source>
</reference>
<evidence type="ECO:0000313" key="3">
    <source>
        <dbReference type="EMBL" id="SFH86335.1"/>
    </source>
</evidence>
<name>A0A1I3DHY0_9PLAN</name>
<feature type="compositionally biased region" description="Polar residues" evidence="1">
    <location>
        <begin position="116"/>
        <end position="130"/>
    </location>
</feature>
<organism evidence="3 4">
    <name type="scientific">Planctomicrobium piriforme</name>
    <dbReference type="NCBI Taxonomy" id="1576369"/>
    <lineage>
        <taxon>Bacteria</taxon>
        <taxon>Pseudomonadati</taxon>
        <taxon>Planctomycetota</taxon>
        <taxon>Planctomycetia</taxon>
        <taxon>Planctomycetales</taxon>
        <taxon>Planctomycetaceae</taxon>
        <taxon>Planctomicrobium</taxon>
    </lineage>
</organism>
<evidence type="ECO:0000256" key="2">
    <source>
        <dbReference type="SAM" id="SignalP"/>
    </source>
</evidence>
<evidence type="ECO:0000313" key="4">
    <source>
        <dbReference type="Proteomes" id="UP000199518"/>
    </source>
</evidence>
<feature type="signal peptide" evidence="2">
    <location>
        <begin position="1"/>
        <end position="19"/>
    </location>
</feature>